<evidence type="ECO:0000256" key="11">
    <source>
        <dbReference type="ARBA" id="ARBA00048366"/>
    </source>
</evidence>
<dbReference type="InterPro" id="IPR017945">
    <property type="entry name" value="DHBP_synth_RibB-like_a/b_dom"/>
</dbReference>
<keyword evidence="7" id="KW-0548">Nucleotidyltransferase</keyword>
<accession>X1HY75</accession>
<dbReference type="SUPFAM" id="SSF55821">
    <property type="entry name" value="YrdC/RibB"/>
    <property type="match status" value="1"/>
</dbReference>
<evidence type="ECO:0000256" key="3">
    <source>
        <dbReference type="ARBA" id="ARBA00012584"/>
    </source>
</evidence>
<dbReference type="AlphaFoldDB" id="X1HY75"/>
<name>X1HY75_9ZZZZ</name>
<proteinExistence type="inferred from homology"/>
<evidence type="ECO:0000259" key="12">
    <source>
        <dbReference type="PROSITE" id="PS51163"/>
    </source>
</evidence>
<dbReference type="InterPro" id="IPR006070">
    <property type="entry name" value="Sua5-like_dom"/>
</dbReference>
<dbReference type="EMBL" id="BARU01024524">
    <property type="protein sequence ID" value="GAH50253.1"/>
    <property type="molecule type" value="Genomic_DNA"/>
</dbReference>
<evidence type="ECO:0000256" key="7">
    <source>
        <dbReference type="ARBA" id="ARBA00022695"/>
    </source>
</evidence>
<evidence type="ECO:0000256" key="2">
    <source>
        <dbReference type="ARBA" id="ARBA00007663"/>
    </source>
</evidence>
<dbReference type="GO" id="GO:0005524">
    <property type="term" value="F:ATP binding"/>
    <property type="evidence" value="ECO:0007669"/>
    <property type="project" value="UniProtKB-KW"/>
</dbReference>
<dbReference type="EC" id="2.7.7.87" evidence="3"/>
<evidence type="ECO:0000256" key="4">
    <source>
        <dbReference type="ARBA" id="ARBA00022490"/>
    </source>
</evidence>
<dbReference type="GO" id="GO:0006450">
    <property type="term" value="P:regulation of translational fidelity"/>
    <property type="evidence" value="ECO:0007669"/>
    <property type="project" value="TreeGrafter"/>
</dbReference>
<evidence type="ECO:0000256" key="9">
    <source>
        <dbReference type="ARBA" id="ARBA00022840"/>
    </source>
</evidence>
<feature type="non-terminal residue" evidence="13">
    <location>
        <position position="90"/>
    </location>
</feature>
<dbReference type="GO" id="GO:0008033">
    <property type="term" value="P:tRNA processing"/>
    <property type="evidence" value="ECO:0007669"/>
    <property type="project" value="UniProtKB-KW"/>
</dbReference>
<keyword evidence="8" id="KW-0547">Nucleotide-binding</keyword>
<evidence type="ECO:0000256" key="8">
    <source>
        <dbReference type="ARBA" id="ARBA00022741"/>
    </source>
</evidence>
<dbReference type="Pfam" id="PF01300">
    <property type="entry name" value="Sua5_yciO_yrdC"/>
    <property type="match status" value="1"/>
</dbReference>
<feature type="domain" description="YrdC-like" evidence="12">
    <location>
        <begin position="13"/>
        <end position="90"/>
    </location>
</feature>
<evidence type="ECO:0000256" key="1">
    <source>
        <dbReference type="ARBA" id="ARBA00004496"/>
    </source>
</evidence>
<dbReference type="GO" id="GO:0000049">
    <property type="term" value="F:tRNA binding"/>
    <property type="evidence" value="ECO:0007669"/>
    <property type="project" value="TreeGrafter"/>
</dbReference>
<sequence length="90" mass="10026">MLYWRQEKMDALNEQINKGIQILKQGGVIAFPTDTVYGLGADAFNPKAVERIYQLKKRPTHLPLPLLIGDVEQLAVLAAKPLPEIALFLA</sequence>
<dbReference type="PANTHER" id="PTHR17490:SF16">
    <property type="entry name" value="THREONYLCARBAMOYL-AMP SYNTHASE"/>
    <property type="match status" value="1"/>
</dbReference>
<evidence type="ECO:0000256" key="10">
    <source>
        <dbReference type="ARBA" id="ARBA00029774"/>
    </source>
</evidence>
<dbReference type="Gene3D" id="3.90.870.10">
    <property type="entry name" value="DHBP synthase"/>
    <property type="match status" value="1"/>
</dbReference>
<evidence type="ECO:0000256" key="6">
    <source>
        <dbReference type="ARBA" id="ARBA00022694"/>
    </source>
</evidence>
<dbReference type="InterPro" id="IPR050156">
    <property type="entry name" value="TC-AMP_synthase_SUA5"/>
</dbReference>
<gene>
    <name evidence="13" type="ORF">S03H2_39635</name>
</gene>
<dbReference type="GO" id="GO:0061710">
    <property type="term" value="F:L-threonylcarbamoyladenylate synthase"/>
    <property type="evidence" value="ECO:0007669"/>
    <property type="project" value="UniProtKB-EC"/>
</dbReference>
<evidence type="ECO:0000313" key="13">
    <source>
        <dbReference type="EMBL" id="GAH50253.1"/>
    </source>
</evidence>
<comment type="subcellular location">
    <subcellularLocation>
        <location evidence="1">Cytoplasm</location>
    </subcellularLocation>
</comment>
<comment type="similarity">
    <text evidence="2">Belongs to the SUA5 family.</text>
</comment>
<evidence type="ECO:0000256" key="5">
    <source>
        <dbReference type="ARBA" id="ARBA00022679"/>
    </source>
</evidence>
<keyword evidence="5" id="KW-0808">Transferase</keyword>
<reference evidence="13" key="1">
    <citation type="journal article" date="2014" name="Front. Microbiol.">
        <title>High frequency of phylogenetically diverse reductive dehalogenase-homologous genes in deep subseafloor sedimentary metagenomes.</title>
        <authorList>
            <person name="Kawai M."/>
            <person name="Futagami T."/>
            <person name="Toyoda A."/>
            <person name="Takaki Y."/>
            <person name="Nishi S."/>
            <person name="Hori S."/>
            <person name="Arai W."/>
            <person name="Tsubouchi T."/>
            <person name="Morono Y."/>
            <person name="Uchiyama I."/>
            <person name="Ito T."/>
            <person name="Fujiyama A."/>
            <person name="Inagaki F."/>
            <person name="Takami H."/>
        </authorList>
    </citation>
    <scope>NUCLEOTIDE SEQUENCE</scope>
    <source>
        <strain evidence="13">Expedition CK06-06</strain>
    </source>
</reference>
<comment type="catalytic activity">
    <reaction evidence="11">
        <text>L-threonine + hydrogencarbonate + ATP = L-threonylcarbamoyladenylate + diphosphate + H2O</text>
        <dbReference type="Rhea" id="RHEA:36407"/>
        <dbReference type="ChEBI" id="CHEBI:15377"/>
        <dbReference type="ChEBI" id="CHEBI:17544"/>
        <dbReference type="ChEBI" id="CHEBI:30616"/>
        <dbReference type="ChEBI" id="CHEBI:33019"/>
        <dbReference type="ChEBI" id="CHEBI:57926"/>
        <dbReference type="ChEBI" id="CHEBI:73682"/>
        <dbReference type="EC" id="2.7.7.87"/>
    </reaction>
</comment>
<keyword evidence="6" id="KW-0819">tRNA processing</keyword>
<protein>
    <recommendedName>
        <fullName evidence="10">L-threonylcarbamoyladenylate synthase</fullName>
        <ecNumber evidence="3">2.7.7.87</ecNumber>
    </recommendedName>
    <alternativeName>
        <fullName evidence="10">L-threonylcarbamoyladenylate synthase</fullName>
    </alternativeName>
</protein>
<dbReference type="GO" id="GO:0005737">
    <property type="term" value="C:cytoplasm"/>
    <property type="evidence" value="ECO:0007669"/>
    <property type="project" value="UniProtKB-SubCell"/>
</dbReference>
<organism evidence="13">
    <name type="scientific">marine sediment metagenome</name>
    <dbReference type="NCBI Taxonomy" id="412755"/>
    <lineage>
        <taxon>unclassified sequences</taxon>
        <taxon>metagenomes</taxon>
        <taxon>ecological metagenomes</taxon>
    </lineage>
</organism>
<keyword evidence="4" id="KW-0963">Cytoplasm</keyword>
<comment type="caution">
    <text evidence="13">The sequence shown here is derived from an EMBL/GenBank/DDBJ whole genome shotgun (WGS) entry which is preliminary data.</text>
</comment>
<dbReference type="PANTHER" id="PTHR17490">
    <property type="entry name" value="SUA5"/>
    <property type="match status" value="1"/>
</dbReference>
<dbReference type="GO" id="GO:0003725">
    <property type="term" value="F:double-stranded RNA binding"/>
    <property type="evidence" value="ECO:0007669"/>
    <property type="project" value="InterPro"/>
</dbReference>
<dbReference type="PROSITE" id="PS51163">
    <property type="entry name" value="YRDC"/>
    <property type="match status" value="1"/>
</dbReference>
<keyword evidence="9" id="KW-0067">ATP-binding</keyword>